<protein>
    <submittedName>
        <fullName evidence="1">Uncharacterized protein</fullName>
    </submittedName>
</protein>
<proteinExistence type="predicted"/>
<dbReference type="EMBL" id="BJMM01000004">
    <property type="protein sequence ID" value="GEB48945.1"/>
    <property type="molecule type" value="Genomic_DNA"/>
</dbReference>
<evidence type="ECO:0000313" key="1">
    <source>
        <dbReference type="EMBL" id="GEB48945.1"/>
    </source>
</evidence>
<dbReference type="OrthoDB" id="3215106at2"/>
<name>A0A4Y3QUE9_STRCI</name>
<dbReference type="AlphaFoldDB" id="A0A4Y3QUE9"/>
<dbReference type="Proteomes" id="UP000319210">
    <property type="component" value="Unassembled WGS sequence"/>
</dbReference>
<dbReference type="RefSeq" id="WP_086814420.1">
    <property type="nucleotide sequence ID" value="NZ_BJMM01000004.1"/>
</dbReference>
<comment type="caution">
    <text evidence="1">The sequence shown here is derived from an EMBL/GenBank/DDBJ whole genome shotgun (WGS) entry which is preliminary data.</text>
</comment>
<sequence length="436" mass="46564">MGPEGIGELLTRLRDTSGMTHQRIADGINDRDGRATVTGKEVSRYLREKRIPSSRVRGYLSDLFGVELAILDRAAAVSRQRRGEPSSKTRIVEQAPTRRLLAADAAEAAEFARFLAGTNSSAAVLEGLHADVTRLARHYVSQPLAGLYGEIRTLRRATFALLEGRQRPSDTAELYLLAGRLCGLSAHVCLDAGDYDSAAAQSRTAWACADLVGHNGLRAWTRAAQSLIAFWNGSLRQAADLARAGQEFTAAGSIGARLAGLEARALAVAGDRDGAAAALATAQRRRESAADEDDFPGIFSFPLAKQCAYAGTTHLAIGGRRHVQAAITSAETAVRLYRSAEDADRSVGDLFAAHLDMARGHMKAGNVDGTEAMIGFVLDARPETRSASIARRLGEISGELDAPEFRDSTPVSHLRARLKEAAMAPAGPAVGREQQR</sequence>
<keyword evidence="2" id="KW-1185">Reference proteome</keyword>
<organism evidence="1 2">
    <name type="scientific">Streptomyces cacaoi</name>
    <dbReference type="NCBI Taxonomy" id="1898"/>
    <lineage>
        <taxon>Bacteria</taxon>
        <taxon>Bacillati</taxon>
        <taxon>Actinomycetota</taxon>
        <taxon>Actinomycetes</taxon>
        <taxon>Kitasatosporales</taxon>
        <taxon>Streptomycetaceae</taxon>
        <taxon>Streptomyces</taxon>
    </lineage>
</organism>
<accession>A0A4Y3QUE9</accession>
<reference evidence="1 2" key="1">
    <citation type="submission" date="2019-06" db="EMBL/GenBank/DDBJ databases">
        <title>Whole genome shotgun sequence of Streptomyces cacaoi subsp. cacaoi NBRC 12748.</title>
        <authorList>
            <person name="Hosoyama A."/>
            <person name="Uohara A."/>
            <person name="Ohji S."/>
            <person name="Ichikawa N."/>
        </authorList>
    </citation>
    <scope>NUCLEOTIDE SEQUENCE [LARGE SCALE GENOMIC DNA]</scope>
    <source>
        <strain evidence="1 2">NBRC 12748</strain>
    </source>
</reference>
<evidence type="ECO:0000313" key="2">
    <source>
        <dbReference type="Proteomes" id="UP000319210"/>
    </source>
</evidence>
<gene>
    <name evidence="1" type="ORF">SCA03_14960</name>
</gene>